<dbReference type="SUPFAM" id="SSF51735">
    <property type="entry name" value="NAD(P)-binding Rossmann-fold domains"/>
    <property type="match status" value="1"/>
</dbReference>
<reference evidence="3" key="1">
    <citation type="journal article" date="2019" name="Int. J. Syst. Evol. Microbiol.">
        <title>The Global Catalogue of Microorganisms (GCM) 10K type strain sequencing project: providing services to taxonomists for standard genome sequencing and annotation.</title>
        <authorList>
            <consortium name="The Broad Institute Genomics Platform"/>
            <consortium name="The Broad Institute Genome Sequencing Center for Infectious Disease"/>
            <person name="Wu L."/>
            <person name="Ma J."/>
        </authorList>
    </citation>
    <scope>NUCLEOTIDE SEQUENCE [LARGE SCALE GENOMIC DNA]</scope>
    <source>
        <strain evidence="3">JCM 17304</strain>
    </source>
</reference>
<dbReference type="Pfam" id="PF03435">
    <property type="entry name" value="Sacchrp_dh_NADP"/>
    <property type="match status" value="1"/>
</dbReference>
<dbReference type="RefSeq" id="WP_344938280.1">
    <property type="nucleotide sequence ID" value="NZ_BAABDM010000010.1"/>
</dbReference>
<keyword evidence="3" id="KW-1185">Reference proteome</keyword>
<dbReference type="PANTHER" id="PTHR12286:SF5">
    <property type="entry name" value="SACCHAROPINE DEHYDROGENASE-LIKE OXIDOREDUCTASE"/>
    <property type="match status" value="1"/>
</dbReference>
<dbReference type="InterPro" id="IPR051276">
    <property type="entry name" value="Saccharopine_DH-like_oxidrdct"/>
</dbReference>
<feature type="domain" description="Saccharopine dehydrogenase NADP binding" evidence="1">
    <location>
        <begin position="9"/>
        <end position="138"/>
    </location>
</feature>
<dbReference type="PANTHER" id="PTHR12286">
    <property type="entry name" value="SACCHAROPINE DEHYDROGENASE-LIKE OXIDOREDUCTASE"/>
    <property type="match status" value="1"/>
</dbReference>
<organism evidence="2 3">
    <name type="scientific">Zhongshania borealis</name>
    <dbReference type="NCBI Taxonomy" id="889488"/>
    <lineage>
        <taxon>Bacteria</taxon>
        <taxon>Pseudomonadati</taxon>
        <taxon>Pseudomonadota</taxon>
        <taxon>Gammaproteobacteria</taxon>
        <taxon>Cellvibrionales</taxon>
        <taxon>Spongiibacteraceae</taxon>
        <taxon>Zhongshania</taxon>
    </lineage>
</organism>
<evidence type="ECO:0000313" key="3">
    <source>
        <dbReference type="Proteomes" id="UP001500392"/>
    </source>
</evidence>
<dbReference type="InterPro" id="IPR005097">
    <property type="entry name" value="Sacchrp_dh_NADP-bd"/>
</dbReference>
<proteinExistence type="predicted"/>
<dbReference type="Proteomes" id="UP001500392">
    <property type="component" value="Unassembled WGS sequence"/>
</dbReference>
<dbReference type="InterPro" id="IPR036291">
    <property type="entry name" value="NAD(P)-bd_dom_sf"/>
</dbReference>
<comment type="caution">
    <text evidence="2">The sequence shown here is derived from an EMBL/GenBank/DDBJ whole genome shotgun (WGS) entry which is preliminary data.</text>
</comment>
<sequence>MKKNRELDIVVYGATGYTGKLVAAYLYAQYGVGGEVSWAMAGRSLEKLEAVRNDLGISTGLPLLVADASDSMSVVAMVERTSVVLTTVGPYQLYGSDLVAACVKAGTDYVDLCGEPNWMNEMIEAHNDAAKKSGARIVFSCGFDSIPFDLGVFFLQEKARAQFGEALPRIRGRVRGMKGVWSGGTLASFKATMAAAAANPELVAVLTNPFALTPGFTGAEQPSGMKPMYDEVLESWVAPFVMATINTKNIHRSNYLQNHSYGEDFVYDEMLLTGPGEAGEAIAKAVAADTSMATDQTQPGEGPTKEQRETGYYDILFDGETKDGETLRAAVKGDMDPGYGSTSKMIAEAAVCLVMNPAPDAGGVMTPASALGNHLIERLQSNAGLTFQLEVK</sequence>
<dbReference type="Gene3D" id="3.40.50.720">
    <property type="entry name" value="NAD(P)-binding Rossmann-like Domain"/>
    <property type="match status" value="1"/>
</dbReference>
<dbReference type="EMBL" id="BAABDM010000010">
    <property type="protein sequence ID" value="GAA4104570.1"/>
    <property type="molecule type" value="Genomic_DNA"/>
</dbReference>
<gene>
    <name evidence="2" type="ORF">GCM10022414_33570</name>
</gene>
<name>A0ABP7X4K9_9GAMM</name>
<evidence type="ECO:0000259" key="1">
    <source>
        <dbReference type="Pfam" id="PF03435"/>
    </source>
</evidence>
<accession>A0ABP7X4K9</accession>
<protein>
    <submittedName>
        <fullName evidence="2">Saccharopine dehydrogenase NADP-binding domain-containing protein</fullName>
    </submittedName>
</protein>
<evidence type="ECO:0000313" key="2">
    <source>
        <dbReference type="EMBL" id="GAA4104570.1"/>
    </source>
</evidence>